<dbReference type="InterPro" id="IPR040727">
    <property type="entry name" value="NAPRTase_N"/>
</dbReference>
<feature type="domain" description="Nicotinate phosphoribosyltransferase C-terminal" evidence="11">
    <location>
        <begin position="359"/>
        <end position="468"/>
    </location>
</feature>
<comment type="similarity">
    <text evidence="2 9">Belongs to the NAPRTase family.</text>
</comment>
<organism evidence="12 13">
    <name type="scientific">Luoshenia tenuis</name>
    <dbReference type="NCBI Taxonomy" id="2763654"/>
    <lineage>
        <taxon>Bacteria</taxon>
        <taxon>Bacillati</taxon>
        <taxon>Bacillota</taxon>
        <taxon>Clostridia</taxon>
        <taxon>Christensenellales</taxon>
        <taxon>Christensenellaceae</taxon>
        <taxon>Luoshenia</taxon>
    </lineage>
</organism>
<comment type="caution">
    <text evidence="12">The sequence shown here is derived from an EMBL/GenBank/DDBJ whole genome shotgun (WGS) entry which is preliminary data.</text>
</comment>
<comment type="PTM">
    <text evidence="9">Transiently phosphorylated on a His residue during the reaction cycle. Phosphorylation strongly increases the affinity for substrates and increases the rate of nicotinate D-ribonucleotide production. Dephosphorylation regenerates the low-affinity form of the enzyme, leading to product release.</text>
</comment>
<dbReference type="SUPFAM" id="SSF54675">
    <property type="entry name" value="Nicotinate/Quinolinate PRTase N-terminal domain-like"/>
    <property type="match status" value="1"/>
</dbReference>
<keyword evidence="12" id="KW-0328">Glycosyltransferase</keyword>
<keyword evidence="6 9" id="KW-0662">Pyridine nucleotide biosynthesis</keyword>
<evidence type="ECO:0000256" key="2">
    <source>
        <dbReference type="ARBA" id="ARBA00010897"/>
    </source>
</evidence>
<dbReference type="NCBIfam" id="NF009131">
    <property type="entry name" value="PRK12484.1"/>
    <property type="match status" value="1"/>
</dbReference>
<dbReference type="InterPro" id="IPR036068">
    <property type="entry name" value="Nicotinate_pribotase-like_C"/>
</dbReference>
<dbReference type="InterPro" id="IPR007229">
    <property type="entry name" value="Nic_PRibTrfase-Fam"/>
</dbReference>
<comment type="function">
    <text evidence="9">Catalyzes the first step in the biosynthesis of NAD from nicotinic acid, the ATP-dependent synthesis of beta-nicotinate D-ribonucleotide from nicotinate and 5-phospho-D-ribose 1-phosphate.</text>
</comment>
<name>A0A926D494_9FIRM</name>
<dbReference type="AlphaFoldDB" id="A0A926D494"/>
<evidence type="ECO:0000256" key="8">
    <source>
        <dbReference type="ARBA" id="ARBA00048668"/>
    </source>
</evidence>
<evidence type="ECO:0000256" key="7">
    <source>
        <dbReference type="ARBA" id="ARBA00022679"/>
    </source>
</evidence>
<dbReference type="Proteomes" id="UP000654279">
    <property type="component" value="Unassembled WGS sequence"/>
</dbReference>
<dbReference type="GO" id="GO:0047280">
    <property type="term" value="F:nicotinamide phosphoribosyltransferase activity"/>
    <property type="evidence" value="ECO:0007669"/>
    <property type="project" value="UniProtKB-ARBA"/>
</dbReference>
<feature type="domain" description="Nicotinate phosphoribosyltransferase N-terminal" evidence="10">
    <location>
        <begin position="8"/>
        <end position="131"/>
    </location>
</feature>
<dbReference type="CDD" id="cd01570">
    <property type="entry name" value="NAPRTase_A"/>
    <property type="match status" value="1"/>
</dbReference>
<protein>
    <recommendedName>
        <fullName evidence="3 9">Nicotinate phosphoribosyltransferase</fullName>
        <ecNumber evidence="3 9">6.3.4.21</ecNumber>
    </recommendedName>
</protein>
<evidence type="ECO:0000256" key="9">
    <source>
        <dbReference type="RuleBase" id="RU365100"/>
    </source>
</evidence>
<dbReference type="NCBIfam" id="NF006695">
    <property type="entry name" value="PRK09243.1-2"/>
    <property type="match status" value="1"/>
</dbReference>
<dbReference type="PANTHER" id="PTHR11098:SF1">
    <property type="entry name" value="NICOTINATE PHOSPHORIBOSYLTRANSFERASE"/>
    <property type="match status" value="1"/>
</dbReference>
<dbReference type="Pfam" id="PF17767">
    <property type="entry name" value="NAPRTase_N"/>
    <property type="match status" value="1"/>
</dbReference>
<evidence type="ECO:0000256" key="3">
    <source>
        <dbReference type="ARBA" id="ARBA00013236"/>
    </source>
</evidence>
<evidence type="ECO:0000259" key="10">
    <source>
        <dbReference type="Pfam" id="PF17767"/>
    </source>
</evidence>
<keyword evidence="7 9" id="KW-0808">Transferase</keyword>
<dbReference type="InterPro" id="IPR013785">
    <property type="entry name" value="Aldolase_TIM"/>
</dbReference>
<keyword evidence="13" id="KW-1185">Reference proteome</keyword>
<dbReference type="InterPro" id="IPR006405">
    <property type="entry name" value="Nic_PRibTrfase_pncB"/>
</dbReference>
<keyword evidence="4" id="KW-0597">Phosphoprotein</keyword>
<evidence type="ECO:0000256" key="1">
    <source>
        <dbReference type="ARBA" id="ARBA00004952"/>
    </source>
</evidence>
<dbReference type="PIRSF" id="PIRSF000484">
    <property type="entry name" value="NAPRT"/>
    <property type="match status" value="1"/>
</dbReference>
<dbReference type="Gene3D" id="3.20.20.70">
    <property type="entry name" value="Aldolase class I"/>
    <property type="match status" value="1"/>
</dbReference>
<dbReference type="EMBL" id="JACRSO010000006">
    <property type="protein sequence ID" value="MBC8530070.1"/>
    <property type="molecule type" value="Genomic_DNA"/>
</dbReference>
<dbReference type="Gene3D" id="3.20.140.10">
    <property type="entry name" value="nicotinate phosphoribosyltransferase"/>
    <property type="match status" value="1"/>
</dbReference>
<evidence type="ECO:0000313" key="13">
    <source>
        <dbReference type="Proteomes" id="UP000654279"/>
    </source>
</evidence>
<dbReference type="EC" id="6.3.4.21" evidence="3 9"/>
<evidence type="ECO:0000313" key="12">
    <source>
        <dbReference type="EMBL" id="MBC8530070.1"/>
    </source>
</evidence>
<dbReference type="FunFam" id="3.20.20.70:FF:000076">
    <property type="entry name" value="Nicotinate phosphoribosyltransferase"/>
    <property type="match status" value="1"/>
</dbReference>
<evidence type="ECO:0000256" key="6">
    <source>
        <dbReference type="ARBA" id="ARBA00022642"/>
    </source>
</evidence>
<keyword evidence="5 9" id="KW-0436">Ligase</keyword>
<dbReference type="GO" id="GO:0005829">
    <property type="term" value="C:cytosol"/>
    <property type="evidence" value="ECO:0007669"/>
    <property type="project" value="TreeGrafter"/>
</dbReference>
<gene>
    <name evidence="12" type="ORF">H8699_11575</name>
</gene>
<accession>A0A926D494</accession>
<sequence>MLMRNLTMMTDLYQLTMMNGYFRYGKRDQVSVFDMFFRGHALQEYAVMAGLEQVIEYIQNLHFNREDIEYLRSLNIFDEDFLEYLRTFRFNGEIYAMPEGSIVFPQEPLVRVKAKIMEAQFIETALLNIINHQTLIATKARRVVQAAKGGSVLEFGLRRAQGPDAGILGARAAVIGGCDATSNVMTGQMFDIPVKGTHAHSWVMSFPDELSAFRAYADVFPDGCMLLVDTYDTLKSGVPNAITCFKELRAKGYEPVGIRLDSGDLAYLSKKARQMLDAAGFPNAKIFASGDLDEDLIWDLNAQGACIDVWGVGTKLITSDGFTALGGVYKLSCEDENGTMVPKIKVSENPVKITNPGYKKVMRIYDNATNKAIADLIMLEEESVDESKPLTLFHPVDTWKKMTVTDFHTKELLQPIFVDGKLVYQQPKLQQICAFAREEMESFWEEYRRLRNPHVYKVDLSQKLYDLKQELLKKARNGKA</sequence>
<dbReference type="GO" id="GO:0004516">
    <property type="term" value="F:nicotinate phosphoribosyltransferase activity"/>
    <property type="evidence" value="ECO:0007669"/>
    <property type="project" value="UniProtKB-UniRule"/>
</dbReference>
<dbReference type="SUPFAM" id="SSF51690">
    <property type="entry name" value="Nicotinate/Quinolinate PRTase C-terminal domain-like"/>
    <property type="match status" value="1"/>
</dbReference>
<reference evidence="12" key="1">
    <citation type="submission" date="2020-08" db="EMBL/GenBank/DDBJ databases">
        <title>Genome public.</title>
        <authorList>
            <person name="Liu C."/>
            <person name="Sun Q."/>
        </authorList>
    </citation>
    <scope>NUCLEOTIDE SEQUENCE</scope>
    <source>
        <strain evidence="12">NSJ-44</strain>
    </source>
</reference>
<comment type="pathway">
    <text evidence="1 9">Cofactor biosynthesis; NAD(+) biosynthesis; nicotinate D-ribonucleotide from nicotinate: step 1/1.</text>
</comment>
<dbReference type="Pfam" id="PF17956">
    <property type="entry name" value="NAPRTase_C"/>
    <property type="match status" value="1"/>
</dbReference>
<evidence type="ECO:0000259" key="11">
    <source>
        <dbReference type="Pfam" id="PF17956"/>
    </source>
</evidence>
<dbReference type="GO" id="GO:0034355">
    <property type="term" value="P:NAD+ biosynthetic process via the salvage pathway"/>
    <property type="evidence" value="ECO:0007669"/>
    <property type="project" value="TreeGrafter"/>
</dbReference>
<proteinExistence type="inferred from homology"/>
<comment type="catalytic activity">
    <reaction evidence="8 9">
        <text>5-phospho-alpha-D-ribose 1-diphosphate + nicotinate + ATP + H2O = nicotinate beta-D-ribonucleotide + ADP + phosphate + diphosphate</text>
        <dbReference type="Rhea" id="RHEA:36163"/>
        <dbReference type="ChEBI" id="CHEBI:15377"/>
        <dbReference type="ChEBI" id="CHEBI:30616"/>
        <dbReference type="ChEBI" id="CHEBI:32544"/>
        <dbReference type="ChEBI" id="CHEBI:33019"/>
        <dbReference type="ChEBI" id="CHEBI:43474"/>
        <dbReference type="ChEBI" id="CHEBI:57502"/>
        <dbReference type="ChEBI" id="CHEBI:58017"/>
        <dbReference type="ChEBI" id="CHEBI:456216"/>
        <dbReference type="EC" id="6.3.4.21"/>
    </reaction>
</comment>
<evidence type="ECO:0000256" key="4">
    <source>
        <dbReference type="ARBA" id="ARBA00022553"/>
    </source>
</evidence>
<dbReference type="InterPro" id="IPR041619">
    <property type="entry name" value="NAPRTase_C"/>
</dbReference>
<dbReference type="PANTHER" id="PTHR11098">
    <property type="entry name" value="NICOTINATE PHOSPHORIBOSYLTRANSFERASE"/>
    <property type="match status" value="1"/>
</dbReference>
<evidence type="ECO:0000256" key="5">
    <source>
        <dbReference type="ARBA" id="ARBA00022598"/>
    </source>
</evidence>
<dbReference type="NCBIfam" id="TIGR01513">
    <property type="entry name" value="NAPRTase_put"/>
    <property type="match status" value="1"/>
</dbReference>